<feature type="signal peptide" evidence="2">
    <location>
        <begin position="1"/>
        <end position="21"/>
    </location>
</feature>
<sequence>MSAKKAFVALAVLLAAAGASAQEATCVDRNFGRATPSDKTRAEVRAELRTEIAQARARGETIPALSGEATVVTKPPPAVAMARSREDVRREVAEGAGLSRSDRMGC</sequence>
<proteinExistence type="predicted"/>
<dbReference type="EMBL" id="CP110257">
    <property type="protein sequence ID" value="UZD55185.1"/>
    <property type="molecule type" value="Genomic_DNA"/>
</dbReference>
<keyword evidence="4" id="KW-1185">Reference proteome</keyword>
<feature type="region of interest" description="Disordered" evidence="1">
    <location>
        <begin position="78"/>
        <end position="106"/>
    </location>
</feature>
<gene>
    <name evidence="3" type="ORF">OMP39_00875</name>
</gene>
<keyword evidence="2" id="KW-0732">Signal</keyword>
<dbReference type="Proteomes" id="UP001163266">
    <property type="component" value="Chromosome"/>
</dbReference>
<dbReference type="RefSeq" id="WP_264892943.1">
    <property type="nucleotide sequence ID" value="NZ_CP110257.1"/>
</dbReference>
<evidence type="ECO:0000313" key="3">
    <source>
        <dbReference type="EMBL" id="UZD55185.1"/>
    </source>
</evidence>
<evidence type="ECO:0000313" key="4">
    <source>
        <dbReference type="Proteomes" id="UP001163266"/>
    </source>
</evidence>
<feature type="chain" id="PRO_5046289545" evidence="2">
    <location>
        <begin position="22"/>
        <end position="106"/>
    </location>
</feature>
<name>A0ABY6MT63_9BURK</name>
<organism evidence="3 4">
    <name type="scientific">Caldimonas aquatica</name>
    <dbReference type="NCBI Taxonomy" id="376175"/>
    <lineage>
        <taxon>Bacteria</taxon>
        <taxon>Pseudomonadati</taxon>
        <taxon>Pseudomonadota</taxon>
        <taxon>Betaproteobacteria</taxon>
        <taxon>Burkholderiales</taxon>
        <taxon>Sphaerotilaceae</taxon>
        <taxon>Caldimonas</taxon>
    </lineage>
</organism>
<evidence type="ECO:0000256" key="2">
    <source>
        <dbReference type="SAM" id="SignalP"/>
    </source>
</evidence>
<reference evidence="3" key="1">
    <citation type="submission" date="2022-10" db="EMBL/GenBank/DDBJ databases">
        <title>Complete genome sequence of Schlegelella aquatica LMG 23380.</title>
        <authorList>
            <person name="Musilova J."/>
            <person name="Kourilova X."/>
            <person name="Bezdicek M."/>
            <person name="Hermankova K."/>
            <person name="Obruca S."/>
            <person name="Sedlar K."/>
        </authorList>
    </citation>
    <scope>NUCLEOTIDE SEQUENCE</scope>
    <source>
        <strain evidence="3">LMG 23380</strain>
    </source>
</reference>
<feature type="compositionally biased region" description="Basic and acidic residues" evidence="1">
    <location>
        <begin position="83"/>
        <end position="93"/>
    </location>
</feature>
<protein>
    <submittedName>
        <fullName evidence="3">DUF4148 domain-containing protein</fullName>
    </submittedName>
</protein>
<evidence type="ECO:0000256" key="1">
    <source>
        <dbReference type="SAM" id="MobiDB-lite"/>
    </source>
</evidence>
<accession>A0ABY6MT63</accession>